<dbReference type="SUPFAM" id="SSF52540">
    <property type="entry name" value="P-loop containing nucleoside triphosphate hydrolases"/>
    <property type="match status" value="2"/>
</dbReference>
<dbReference type="InterPro" id="IPR013461">
    <property type="entry name" value="ClpA"/>
</dbReference>
<dbReference type="Gene3D" id="3.40.50.300">
    <property type="entry name" value="P-loop containing nucleotide triphosphate hydrolases"/>
    <property type="match status" value="2"/>
</dbReference>
<gene>
    <name evidence="8" type="primary">clpA</name>
    <name evidence="8" type="ORF">PQJ61_00830</name>
</gene>
<dbReference type="Pfam" id="PF07724">
    <property type="entry name" value="AAA_2"/>
    <property type="match status" value="1"/>
</dbReference>
<evidence type="ECO:0000256" key="2">
    <source>
        <dbReference type="ARBA" id="ARBA00022741"/>
    </source>
</evidence>
<dbReference type="GO" id="GO:0005524">
    <property type="term" value="F:ATP binding"/>
    <property type="evidence" value="ECO:0007669"/>
    <property type="project" value="UniProtKB-KW"/>
</dbReference>
<dbReference type="Pfam" id="PF17871">
    <property type="entry name" value="AAA_lid_9"/>
    <property type="match status" value="1"/>
</dbReference>
<keyword evidence="8" id="KW-0645">Protease</keyword>
<dbReference type="SUPFAM" id="SSF81923">
    <property type="entry name" value="Double Clp-N motif"/>
    <property type="match status" value="1"/>
</dbReference>
<dbReference type="Pfam" id="PF02861">
    <property type="entry name" value="Clp_N"/>
    <property type="match status" value="1"/>
</dbReference>
<dbReference type="NCBIfam" id="TIGR02639">
    <property type="entry name" value="ClpA"/>
    <property type="match status" value="1"/>
</dbReference>
<evidence type="ECO:0000256" key="5">
    <source>
        <dbReference type="PROSITE-ProRule" id="PRU01251"/>
    </source>
</evidence>
<keyword evidence="3 6" id="KW-0067">ATP-binding</keyword>
<dbReference type="InterPro" id="IPR028299">
    <property type="entry name" value="ClpA/B_CS2"/>
</dbReference>
<dbReference type="InterPro" id="IPR050130">
    <property type="entry name" value="ClpA_ClpB"/>
</dbReference>
<evidence type="ECO:0000256" key="4">
    <source>
        <dbReference type="ARBA" id="ARBA00023186"/>
    </source>
</evidence>
<dbReference type="PRINTS" id="PR00300">
    <property type="entry name" value="CLPPROTEASEA"/>
</dbReference>
<accession>A0AAJ1MHI3</accession>
<keyword evidence="8" id="KW-0378">Hydrolase</keyword>
<dbReference type="GO" id="GO:0034605">
    <property type="term" value="P:cellular response to heat"/>
    <property type="evidence" value="ECO:0007669"/>
    <property type="project" value="TreeGrafter"/>
</dbReference>
<dbReference type="CDD" id="cd00009">
    <property type="entry name" value="AAA"/>
    <property type="match status" value="1"/>
</dbReference>
<dbReference type="FunFam" id="3.40.50.300:FF:000025">
    <property type="entry name" value="ATP-dependent Clp protease subunit"/>
    <property type="match status" value="1"/>
</dbReference>
<keyword evidence="4 6" id="KW-0143">Chaperone</keyword>
<dbReference type="PROSITE" id="PS00871">
    <property type="entry name" value="CLPAB_2"/>
    <property type="match status" value="1"/>
</dbReference>
<dbReference type="InterPro" id="IPR003959">
    <property type="entry name" value="ATPase_AAA_core"/>
</dbReference>
<dbReference type="InterPro" id="IPR027417">
    <property type="entry name" value="P-loop_NTPase"/>
</dbReference>
<dbReference type="GO" id="GO:0016887">
    <property type="term" value="F:ATP hydrolysis activity"/>
    <property type="evidence" value="ECO:0007669"/>
    <property type="project" value="InterPro"/>
</dbReference>
<evidence type="ECO:0000313" key="9">
    <source>
        <dbReference type="Proteomes" id="UP001221217"/>
    </source>
</evidence>
<evidence type="ECO:0000313" key="8">
    <source>
        <dbReference type="EMBL" id="MDC7225288.1"/>
    </source>
</evidence>
<dbReference type="GO" id="GO:0006508">
    <property type="term" value="P:proteolysis"/>
    <property type="evidence" value="ECO:0007669"/>
    <property type="project" value="UniProtKB-KW"/>
</dbReference>
<dbReference type="InterPro" id="IPR041546">
    <property type="entry name" value="ClpA/ClpB_AAA_lid"/>
</dbReference>
<dbReference type="InterPro" id="IPR001270">
    <property type="entry name" value="ClpA/B"/>
</dbReference>
<proteinExistence type="inferred from homology"/>
<dbReference type="PROSITE" id="PS00870">
    <property type="entry name" value="CLPAB_1"/>
    <property type="match status" value="1"/>
</dbReference>
<name>A0AAJ1MHI3_9SPIO</name>
<organism evidence="8 9">
    <name type="scientific">Candidatus Thalassospirochaeta sargassi</name>
    <dbReference type="NCBI Taxonomy" id="3119039"/>
    <lineage>
        <taxon>Bacteria</taxon>
        <taxon>Pseudomonadati</taxon>
        <taxon>Spirochaetota</taxon>
        <taxon>Spirochaetia</taxon>
        <taxon>Spirochaetales</taxon>
        <taxon>Spirochaetaceae</taxon>
        <taxon>Candidatus Thalassospirochaeta</taxon>
    </lineage>
</organism>
<dbReference type="GO" id="GO:0043335">
    <property type="term" value="P:protein unfolding"/>
    <property type="evidence" value="ECO:0007669"/>
    <property type="project" value="InterPro"/>
</dbReference>
<dbReference type="AlphaFoldDB" id="A0AAJ1MHI3"/>
<dbReference type="PROSITE" id="PS51903">
    <property type="entry name" value="CLP_R"/>
    <property type="match status" value="1"/>
</dbReference>
<comment type="similarity">
    <text evidence="6">Belongs to the ClpA/ClpB family.</text>
</comment>
<comment type="caution">
    <text evidence="8">The sequence shown here is derived from an EMBL/GenBank/DDBJ whole genome shotgun (WGS) entry which is preliminary data.</text>
</comment>
<evidence type="ECO:0000256" key="1">
    <source>
        <dbReference type="ARBA" id="ARBA00022737"/>
    </source>
</evidence>
<reference evidence="8 9" key="1">
    <citation type="submission" date="2022-12" db="EMBL/GenBank/DDBJ databases">
        <title>Metagenome assembled genome from gulf of manar.</title>
        <authorList>
            <person name="Kohli P."/>
            <person name="Pk S."/>
            <person name="Venkata Ramana C."/>
            <person name="Sasikala C."/>
        </authorList>
    </citation>
    <scope>NUCLEOTIDE SEQUENCE [LARGE SCALE GENOMIC DNA]</scope>
    <source>
        <strain evidence="8">JB008</strain>
    </source>
</reference>
<dbReference type="CDD" id="cd19499">
    <property type="entry name" value="RecA-like_ClpB_Hsp104-like"/>
    <property type="match status" value="1"/>
</dbReference>
<evidence type="ECO:0000256" key="6">
    <source>
        <dbReference type="RuleBase" id="RU004432"/>
    </source>
</evidence>
<sequence>MEISEDVQGMLNAAYLDARERKHEYITPEHILYASLYFDLPRQIIHACGIEPEELRIELEEHLKHNIPVADNAEPIQTVGFQDVIERAVVHTESSSKQILDLGDILVSIFDEEKSFSSYYMKRAGLNRLNLLEKISHGVYEDDEDLLFDAEELEPYQFFDTEENATPLPVTEPQEQPQKNPLHAYTRDLTEEASQGLLQSFIGRRDLLNRISEVLCRKLKNNPILVGDPGTGKTALAEGLALLVVSDKCPSFLKDYRILSLDMGSVIAGTRFRGDFEDRLKKIIFEVEKIKRVVLFIDEIHTIIGAGSVSGGSLDAANLLKPVLAQGKIRCIGSTTHKEFKKSFENEQALLRRFQKIDVPETDREETLDILRGLKAEFEEHHEVVYAEGSLEAAVDLSKQYINDRFHPDSAIDVIDEAAAWMRVHSEPPHNIEVSDIERIVSRISNLPQKSVSSTEADRLRELGNDLQNDIFGQDEALTAIVRAVRRGRAGFKNPDKPVASFLFAGPTGVGKTETARSLAEALSMPLHRFDMSEYQEKHTVARLIGSPPGYVGFEEGGQLTDLIRRTPHAVLLLDEIEKAHQDIFNVLLQIMDYATLTDNNGKKADFRNVILIMTSNAGARDVGKAMIGFGSNEITESAINTAVEKTFSPEFRNRLDSVIRFNRLDKSVILKIVDKEILLFKKQLEEKNVELEVTEACRNYLAEKGYSYEFGARNISRLIQDEIKTFFVDEVLFGRLTSGGKTVADIVDGMVEIRVI</sequence>
<dbReference type="InterPro" id="IPR018368">
    <property type="entry name" value="ClpA/B_CS1"/>
</dbReference>
<dbReference type="InterPro" id="IPR003593">
    <property type="entry name" value="AAA+_ATPase"/>
</dbReference>
<dbReference type="Gene3D" id="1.10.8.60">
    <property type="match status" value="2"/>
</dbReference>
<evidence type="ECO:0000256" key="3">
    <source>
        <dbReference type="ARBA" id="ARBA00022840"/>
    </source>
</evidence>
<dbReference type="GO" id="GO:0005737">
    <property type="term" value="C:cytoplasm"/>
    <property type="evidence" value="ECO:0007669"/>
    <property type="project" value="TreeGrafter"/>
</dbReference>
<dbReference type="InterPro" id="IPR019489">
    <property type="entry name" value="Clp_ATPase_C"/>
</dbReference>
<dbReference type="Pfam" id="PF10431">
    <property type="entry name" value="ClpB_D2-small"/>
    <property type="match status" value="1"/>
</dbReference>
<dbReference type="Pfam" id="PF00004">
    <property type="entry name" value="AAA"/>
    <property type="match status" value="1"/>
</dbReference>
<evidence type="ECO:0000259" key="7">
    <source>
        <dbReference type="PROSITE" id="PS51903"/>
    </source>
</evidence>
<dbReference type="InterPro" id="IPR036628">
    <property type="entry name" value="Clp_N_dom_sf"/>
</dbReference>
<dbReference type="SMART" id="SM00382">
    <property type="entry name" value="AAA"/>
    <property type="match status" value="2"/>
</dbReference>
<protein>
    <submittedName>
        <fullName evidence="8">ATP-dependent Clp protease ATP-binding subunit ClpA</fullName>
    </submittedName>
</protein>
<dbReference type="Gene3D" id="1.10.1780.10">
    <property type="entry name" value="Clp, N-terminal domain"/>
    <property type="match status" value="1"/>
</dbReference>
<dbReference type="GO" id="GO:0008233">
    <property type="term" value="F:peptidase activity"/>
    <property type="evidence" value="ECO:0007669"/>
    <property type="project" value="UniProtKB-KW"/>
</dbReference>
<dbReference type="PANTHER" id="PTHR11638:SF111">
    <property type="entry name" value="ATP-DEPENDENT CLP PROTEASE ATP-BINDING SUBUNIT CLPA"/>
    <property type="match status" value="1"/>
</dbReference>
<dbReference type="InterPro" id="IPR004176">
    <property type="entry name" value="Clp_R_N"/>
</dbReference>
<dbReference type="EMBL" id="JAQQAL010000005">
    <property type="protein sequence ID" value="MDC7225288.1"/>
    <property type="molecule type" value="Genomic_DNA"/>
</dbReference>
<dbReference type="Proteomes" id="UP001221217">
    <property type="component" value="Unassembled WGS sequence"/>
</dbReference>
<keyword evidence="2 6" id="KW-0547">Nucleotide-binding</keyword>
<keyword evidence="1 5" id="KW-0677">Repeat</keyword>
<dbReference type="SMART" id="SM01086">
    <property type="entry name" value="ClpB_D2-small"/>
    <property type="match status" value="1"/>
</dbReference>
<dbReference type="PANTHER" id="PTHR11638">
    <property type="entry name" value="ATP-DEPENDENT CLP PROTEASE"/>
    <property type="match status" value="1"/>
</dbReference>
<feature type="domain" description="Clp R" evidence="7">
    <location>
        <begin position="1"/>
        <end position="142"/>
    </location>
</feature>